<feature type="chain" id="PRO_5046860152" evidence="1">
    <location>
        <begin position="20"/>
        <end position="281"/>
    </location>
</feature>
<dbReference type="RefSeq" id="WP_240830875.1">
    <property type="nucleotide sequence ID" value="NZ_JAKWBL010000003.1"/>
</dbReference>
<dbReference type="PANTHER" id="PTHR33307">
    <property type="entry name" value="ALPHA-RHAMNOSIDASE (EUROFUNG)"/>
    <property type="match status" value="1"/>
</dbReference>
<dbReference type="EMBL" id="JAKWBL010000003">
    <property type="protein sequence ID" value="MCH5599199.1"/>
    <property type="molecule type" value="Genomic_DNA"/>
</dbReference>
<name>A0ABS9SLF3_9BACT</name>
<comment type="caution">
    <text evidence="3">The sequence shown here is derived from an EMBL/GenBank/DDBJ whole genome shotgun (WGS) entry which is preliminary data.</text>
</comment>
<dbReference type="PANTHER" id="PTHR33307:SF6">
    <property type="entry name" value="ALPHA-RHAMNOSIDASE (EUROFUNG)-RELATED"/>
    <property type="match status" value="1"/>
</dbReference>
<dbReference type="Proteomes" id="UP001202248">
    <property type="component" value="Unassembled WGS sequence"/>
</dbReference>
<dbReference type="Pfam" id="PF08531">
    <property type="entry name" value="Bac_rhamnosid_N"/>
    <property type="match status" value="1"/>
</dbReference>
<feature type="domain" description="Bacterial alpha-L-rhamnosidase N-terminal" evidence="2">
    <location>
        <begin position="98"/>
        <end position="204"/>
    </location>
</feature>
<organism evidence="3 4">
    <name type="scientific">Niabella ginsengisoli</name>
    <dbReference type="NCBI Taxonomy" id="522298"/>
    <lineage>
        <taxon>Bacteria</taxon>
        <taxon>Pseudomonadati</taxon>
        <taxon>Bacteroidota</taxon>
        <taxon>Chitinophagia</taxon>
        <taxon>Chitinophagales</taxon>
        <taxon>Chitinophagaceae</taxon>
        <taxon>Niabella</taxon>
    </lineage>
</organism>
<dbReference type="InterPro" id="IPR008979">
    <property type="entry name" value="Galactose-bd-like_sf"/>
</dbReference>
<evidence type="ECO:0000256" key="1">
    <source>
        <dbReference type="SAM" id="SignalP"/>
    </source>
</evidence>
<evidence type="ECO:0000313" key="4">
    <source>
        <dbReference type="Proteomes" id="UP001202248"/>
    </source>
</evidence>
<accession>A0ABS9SLF3</accession>
<gene>
    <name evidence="3" type="ORF">MKP09_15425</name>
</gene>
<dbReference type="Gene3D" id="2.60.120.260">
    <property type="entry name" value="Galactose-binding domain-like"/>
    <property type="match status" value="1"/>
</dbReference>
<dbReference type="InterPro" id="IPR013737">
    <property type="entry name" value="Bac_rhamnosid_N"/>
</dbReference>
<keyword evidence="4" id="KW-1185">Reference proteome</keyword>
<evidence type="ECO:0000259" key="2">
    <source>
        <dbReference type="Pfam" id="PF08531"/>
    </source>
</evidence>
<dbReference type="SUPFAM" id="SSF49785">
    <property type="entry name" value="Galactose-binding domain-like"/>
    <property type="match status" value="1"/>
</dbReference>
<sequence>MKVTISLFLIIAFSLFAGAVHSQEAGQIKNPSHWNAHWIASANDDGSNYGVYYFRKEFNLNEKPGSFIIHLSADNRYKLFINDSLISVGPIRGDLRYWYYETIDLSPYLQKGKNIIAAMVFNEAQHRPEAQITLRTAFILQGNTKTEEILNTDKTWKCFKDEAYLPIPEFYFAASKGQLVDMNKTIGTWTSSNFDDTNWKAAANLFEGKLKGMSDGFGWMLVPSPLPAREMTYERIPLLRSAEGISPVKDFPAHKNLKSSRLIQPLFYYLISLTLRMHISR</sequence>
<dbReference type="InterPro" id="IPR016007">
    <property type="entry name" value="Alpha_rhamnosid"/>
</dbReference>
<feature type="signal peptide" evidence="1">
    <location>
        <begin position="1"/>
        <end position="19"/>
    </location>
</feature>
<proteinExistence type="predicted"/>
<keyword evidence="1" id="KW-0732">Signal</keyword>
<evidence type="ECO:0000313" key="3">
    <source>
        <dbReference type="EMBL" id="MCH5599199.1"/>
    </source>
</evidence>
<protein>
    <submittedName>
        <fullName evidence="3">Alpha-L-rhamnosidase N-terminal domain-containing protein</fullName>
    </submittedName>
</protein>
<reference evidence="3 4" key="1">
    <citation type="submission" date="2022-02" db="EMBL/GenBank/DDBJ databases">
        <authorList>
            <person name="Min J."/>
        </authorList>
    </citation>
    <scope>NUCLEOTIDE SEQUENCE [LARGE SCALE GENOMIC DNA]</scope>
    <source>
        <strain evidence="3 4">GR10-1</strain>
    </source>
</reference>